<accession>A0A4Q7VA50</accession>
<dbReference type="GO" id="GO:0004222">
    <property type="term" value="F:metalloendopeptidase activity"/>
    <property type="evidence" value="ECO:0007669"/>
    <property type="project" value="TreeGrafter"/>
</dbReference>
<dbReference type="InterPro" id="IPR050570">
    <property type="entry name" value="Cell_wall_metabolism_enzyme"/>
</dbReference>
<dbReference type="SUPFAM" id="SSF51261">
    <property type="entry name" value="Duplicated hybrid motif"/>
    <property type="match status" value="1"/>
</dbReference>
<keyword evidence="4" id="KW-1185">Reference proteome</keyword>
<protein>
    <submittedName>
        <fullName evidence="3">Murein DD-endopeptidase MepM/ murein hydrolase activator NlpD</fullName>
    </submittedName>
</protein>
<dbReference type="AlphaFoldDB" id="A0A4Q7VA50"/>
<feature type="transmembrane region" description="Helical" evidence="1">
    <location>
        <begin position="20"/>
        <end position="39"/>
    </location>
</feature>
<dbReference type="PANTHER" id="PTHR21666:SF291">
    <property type="entry name" value="STAGE II SPORULATION PROTEIN Q"/>
    <property type="match status" value="1"/>
</dbReference>
<dbReference type="Gene3D" id="2.70.70.10">
    <property type="entry name" value="Glucose Permease (Domain IIA)"/>
    <property type="match status" value="1"/>
</dbReference>
<evidence type="ECO:0000313" key="4">
    <source>
        <dbReference type="Proteomes" id="UP000293398"/>
    </source>
</evidence>
<dbReference type="EMBL" id="SHKO01000003">
    <property type="protein sequence ID" value="RZT92607.1"/>
    <property type="molecule type" value="Genomic_DNA"/>
</dbReference>
<proteinExistence type="predicted"/>
<comment type="caution">
    <text evidence="3">The sequence shown here is derived from an EMBL/GenBank/DDBJ whole genome shotgun (WGS) entry which is preliminary data.</text>
</comment>
<keyword evidence="1" id="KW-1133">Transmembrane helix</keyword>
<dbReference type="PANTHER" id="PTHR21666">
    <property type="entry name" value="PEPTIDASE-RELATED"/>
    <property type="match status" value="1"/>
</dbReference>
<keyword evidence="3" id="KW-0378">Hydrolase</keyword>
<dbReference type="Pfam" id="PF01551">
    <property type="entry name" value="Peptidase_M23"/>
    <property type="match status" value="1"/>
</dbReference>
<gene>
    <name evidence="3" type="ORF">EV681_3362</name>
</gene>
<evidence type="ECO:0000313" key="3">
    <source>
        <dbReference type="EMBL" id="RZT92607.1"/>
    </source>
</evidence>
<reference evidence="3 4" key="1">
    <citation type="submission" date="2019-02" db="EMBL/GenBank/DDBJ databases">
        <title>Genomic Encyclopedia of Type Strains, Phase IV (KMG-IV): sequencing the most valuable type-strain genomes for metagenomic binning, comparative biology and taxonomic classification.</title>
        <authorList>
            <person name="Goeker M."/>
        </authorList>
    </citation>
    <scope>NUCLEOTIDE SEQUENCE [LARGE SCALE GENOMIC DNA]</scope>
    <source>
        <strain evidence="3 4">DSM 23814</strain>
    </source>
</reference>
<dbReference type="InterPro" id="IPR016047">
    <property type="entry name" value="M23ase_b-sheet_dom"/>
</dbReference>
<dbReference type="Proteomes" id="UP000293398">
    <property type="component" value="Unassembled WGS sequence"/>
</dbReference>
<evidence type="ECO:0000256" key="1">
    <source>
        <dbReference type="SAM" id="Phobius"/>
    </source>
</evidence>
<dbReference type="InterPro" id="IPR011055">
    <property type="entry name" value="Dup_hybrid_motif"/>
</dbReference>
<evidence type="ECO:0000259" key="2">
    <source>
        <dbReference type="Pfam" id="PF01551"/>
    </source>
</evidence>
<organism evidence="3 4">
    <name type="scientific">Advenella incenata</name>
    <dbReference type="NCBI Taxonomy" id="267800"/>
    <lineage>
        <taxon>Bacteria</taxon>
        <taxon>Pseudomonadati</taxon>
        <taxon>Pseudomonadota</taxon>
        <taxon>Betaproteobacteria</taxon>
        <taxon>Burkholderiales</taxon>
        <taxon>Alcaligenaceae</taxon>
    </lineage>
</organism>
<sequence length="359" mass="38209">MKEEQHASQNTTPVKTKKVWTFSVSMLSLGLAVAAGALLERHFGLPSLPMHEQVASVESTPEALRDAALIHHNLNVMASQIGQLRAKADTIARLGERLAVSTGADAETSELHKLLSQNALASDEPMEDLEPENDSVMSAEELGRELDSLKVALSRGDDMLKTADLAMQLQGAEQQRTPTAIPVSMNNARISSTYGWRKNPVTGRHMLHSGVDFAAPAGTSVYAASAGIVVAAGWMSAYGNVVDIDHGKGVVTRYAHNSKLLVKAGDLVAKRQVIAKVGSTGRSTGAHVHFEVRVDGEPTDPIAFLSQMSSSTAVASATPDSLLKRAEQVGAAALSSKIVTDTKEHVRLPSGITTRPRMR</sequence>
<feature type="domain" description="M23ase beta-sheet core" evidence="2">
    <location>
        <begin position="208"/>
        <end position="301"/>
    </location>
</feature>
<dbReference type="FunFam" id="2.70.70.10:FF:000006">
    <property type="entry name" value="M23 family peptidase"/>
    <property type="match status" value="1"/>
</dbReference>
<dbReference type="CDD" id="cd12797">
    <property type="entry name" value="M23_peptidase"/>
    <property type="match status" value="1"/>
</dbReference>
<keyword evidence="1" id="KW-0472">Membrane</keyword>
<keyword evidence="1" id="KW-0812">Transmembrane</keyword>
<name>A0A4Q7VA50_9BURK</name>